<organism evidence="1 2">
    <name type="scientific">Zizania palustris</name>
    <name type="common">Northern wild rice</name>
    <dbReference type="NCBI Taxonomy" id="103762"/>
    <lineage>
        <taxon>Eukaryota</taxon>
        <taxon>Viridiplantae</taxon>
        <taxon>Streptophyta</taxon>
        <taxon>Embryophyta</taxon>
        <taxon>Tracheophyta</taxon>
        <taxon>Spermatophyta</taxon>
        <taxon>Magnoliopsida</taxon>
        <taxon>Liliopsida</taxon>
        <taxon>Poales</taxon>
        <taxon>Poaceae</taxon>
        <taxon>BOP clade</taxon>
        <taxon>Oryzoideae</taxon>
        <taxon>Oryzeae</taxon>
        <taxon>Zizaniinae</taxon>
        <taxon>Zizania</taxon>
    </lineage>
</organism>
<comment type="caution">
    <text evidence="1">The sequence shown here is derived from an EMBL/GenBank/DDBJ whole genome shotgun (WGS) entry which is preliminary data.</text>
</comment>
<dbReference type="PANTHER" id="PTHR31948:SF138">
    <property type="entry name" value="ZINC-FINGER HOMEODOMAIN PROTEIN 7"/>
    <property type="match status" value="1"/>
</dbReference>
<sequence length="153" mass="16386">MVSSFAPPGPSKKRFRTKFTTKQKEQMREFAHCVGWCIHKPSAVVVDAFGGQVGVSRRILKVWAYVGGRWLAAGGVAAARDGGRDDGVSRTTARVRGCRDEAWAEPVGLRRRGLQGRWWGFRGGSCGATSWASPTTATVVPASGSMLGTGFQG</sequence>
<dbReference type="AlphaFoldDB" id="A0A8J5SY28"/>
<proteinExistence type="predicted"/>
<dbReference type="GO" id="GO:0003700">
    <property type="term" value="F:DNA-binding transcription factor activity"/>
    <property type="evidence" value="ECO:0007669"/>
    <property type="project" value="TreeGrafter"/>
</dbReference>
<dbReference type="PANTHER" id="PTHR31948">
    <property type="entry name" value="ZINC-FINGER HOMEODOMAIN PROTEIN 2"/>
    <property type="match status" value="1"/>
</dbReference>
<reference evidence="1" key="1">
    <citation type="journal article" date="2021" name="bioRxiv">
        <title>Whole Genome Assembly and Annotation of Northern Wild Rice, Zizania palustris L., Supports a Whole Genome Duplication in the Zizania Genus.</title>
        <authorList>
            <person name="Haas M."/>
            <person name="Kono T."/>
            <person name="Macchietto M."/>
            <person name="Millas R."/>
            <person name="McGilp L."/>
            <person name="Shao M."/>
            <person name="Duquette J."/>
            <person name="Hirsch C.N."/>
            <person name="Kimball J."/>
        </authorList>
    </citation>
    <scope>NUCLEOTIDE SEQUENCE</scope>
    <source>
        <tissue evidence="1">Fresh leaf tissue</tissue>
    </source>
</reference>
<protein>
    <submittedName>
        <fullName evidence="1">Uncharacterized protein</fullName>
    </submittedName>
</protein>
<dbReference type="GO" id="GO:0000976">
    <property type="term" value="F:transcription cis-regulatory region binding"/>
    <property type="evidence" value="ECO:0007669"/>
    <property type="project" value="TreeGrafter"/>
</dbReference>
<gene>
    <name evidence="1" type="ORF">GUJ93_ZPchr0006g44298</name>
</gene>
<evidence type="ECO:0000313" key="2">
    <source>
        <dbReference type="Proteomes" id="UP000729402"/>
    </source>
</evidence>
<name>A0A8J5SY28_ZIZPA</name>
<reference evidence="1" key="2">
    <citation type="submission" date="2021-02" db="EMBL/GenBank/DDBJ databases">
        <authorList>
            <person name="Kimball J.A."/>
            <person name="Haas M.W."/>
            <person name="Macchietto M."/>
            <person name="Kono T."/>
            <person name="Duquette J."/>
            <person name="Shao M."/>
        </authorList>
    </citation>
    <scope>NUCLEOTIDE SEQUENCE</scope>
    <source>
        <tissue evidence="1">Fresh leaf tissue</tissue>
    </source>
</reference>
<dbReference type="GO" id="GO:0050793">
    <property type="term" value="P:regulation of developmental process"/>
    <property type="evidence" value="ECO:0007669"/>
    <property type="project" value="TreeGrafter"/>
</dbReference>
<dbReference type="Proteomes" id="UP000729402">
    <property type="component" value="Unassembled WGS sequence"/>
</dbReference>
<evidence type="ECO:0000313" key="1">
    <source>
        <dbReference type="EMBL" id="KAG8074429.1"/>
    </source>
</evidence>
<keyword evidence="2" id="KW-1185">Reference proteome</keyword>
<dbReference type="GO" id="GO:0005634">
    <property type="term" value="C:nucleus"/>
    <property type="evidence" value="ECO:0007669"/>
    <property type="project" value="TreeGrafter"/>
</dbReference>
<accession>A0A8J5SY28</accession>
<dbReference type="EMBL" id="JAAALK010000283">
    <property type="protein sequence ID" value="KAG8074429.1"/>
    <property type="molecule type" value="Genomic_DNA"/>
</dbReference>